<organism evidence="2 3">
    <name type="scientific">Microbotryum silenes-dioicae</name>
    <dbReference type="NCBI Taxonomy" id="796604"/>
    <lineage>
        <taxon>Eukaryota</taxon>
        <taxon>Fungi</taxon>
        <taxon>Dikarya</taxon>
        <taxon>Basidiomycota</taxon>
        <taxon>Pucciniomycotina</taxon>
        <taxon>Microbotryomycetes</taxon>
        <taxon>Microbotryales</taxon>
        <taxon>Microbotryaceae</taxon>
        <taxon>Microbotryum</taxon>
    </lineage>
</organism>
<proteinExistence type="predicted"/>
<evidence type="ECO:0000313" key="2">
    <source>
        <dbReference type="EMBL" id="SGY45884.1"/>
    </source>
</evidence>
<reference evidence="2 3" key="1">
    <citation type="submission" date="2016-11" db="EMBL/GenBank/DDBJ databases">
        <authorList>
            <person name="Jaros S."/>
            <person name="Januszkiewicz K."/>
            <person name="Wedrychowicz H."/>
        </authorList>
    </citation>
    <scope>NUCLEOTIDE SEQUENCE [LARGE SCALE GENOMIC DNA]</scope>
</reference>
<protein>
    <submittedName>
        <fullName evidence="2">BQ5605_C001g00352 protein</fullName>
    </submittedName>
</protein>
<feature type="region of interest" description="Disordered" evidence="1">
    <location>
        <begin position="442"/>
        <end position="469"/>
    </location>
</feature>
<dbReference type="Proteomes" id="UP000249464">
    <property type="component" value="Unassembled WGS sequence"/>
</dbReference>
<accession>A0A2X0MQG8</accession>
<evidence type="ECO:0000256" key="1">
    <source>
        <dbReference type="SAM" id="MobiDB-lite"/>
    </source>
</evidence>
<keyword evidence="3" id="KW-1185">Reference proteome</keyword>
<dbReference type="EMBL" id="FQNC01000043">
    <property type="protein sequence ID" value="SGY45884.1"/>
    <property type="molecule type" value="Genomic_DNA"/>
</dbReference>
<dbReference type="AlphaFoldDB" id="A0A2X0MQG8"/>
<gene>
    <name evidence="2" type="primary">BQ5605_C001g00352</name>
    <name evidence="2" type="ORF">BQ5605_C001G00352</name>
</gene>
<name>A0A2X0MQG8_9BASI</name>
<sequence length="502" mass="55556">MVQQARVCYNAMLPSFCVISGAVAQTGSRNASSYTLPSPDPDGVFPEITVSTVNVAGTPIVFCRDEKHLAKCLRNAIDSGARLLSGDLGCIAYQDMLTILEGMESRRTLSFRDVTKNSTPMRSYTYSYVASYTMPSRIGRFSPLNVSGCCSLSGIRSKRGITSPEVMVDSTIALVCNRRDYWPKESFIPWRHGTEMVEHFFGGIRQIVKEFDALDFFQATGKVTALLELMKKFKTEAAGSRQGYHHTYNDLDDLDLVAMRTYPSDGDISLTSFAAANTARELLSGLRMWEPVQRIAFNRRNQGPQSDILVDSEEDVLACGTTVQGMELRMLWSTNLEDYCPSKEGQDLLHTEMLDSALDGMRRSTCQGDVKLDPNEREAVERAIRSLAALDFNVEAALLDVQIAYDEADRQAEERYVLKAIEKANSSLRPIVRLPSSTISCSTQREADVSHTGRGEGGEGISNTEQGRSAVHSRVLKGLVQSMGPSRFEDMAGTARSFRWTA</sequence>
<evidence type="ECO:0000313" key="3">
    <source>
        <dbReference type="Proteomes" id="UP000249464"/>
    </source>
</evidence>
<feature type="compositionally biased region" description="Basic and acidic residues" evidence="1">
    <location>
        <begin position="445"/>
        <end position="457"/>
    </location>
</feature>